<name>A0A7R8XAR0_9CRUS</name>
<dbReference type="Proteomes" id="UP000677054">
    <property type="component" value="Unassembled WGS sequence"/>
</dbReference>
<keyword evidence="3" id="KW-1185">Reference proteome</keyword>
<feature type="chain" id="PRO_5036402467" evidence="1">
    <location>
        <begin position="19"/>
        <end position="72"/>
    </location>
</feature>
<dbReference type="EMBL" id="LR900001">
    <property type="protein sequence ID" value="CAD7243708.1"/>
    <property type="molecule type" value="Genomic_DNA"/>
</dbReference>
<protein>
    <submittedName>
        <fullName evidence="2">Uncharacterized protein</fullName>
    </submittedName>
</protein>
<reference evidence="2" key="1">
    <citation type="submission" date="2020-11" db="EMBL/GenBank/DDBJ databases">
        <authorList>
            <person name="Tran Van P."/>
        </authorList>
    </citation>
    <scope>NUCLEOTIDE SEQUENCE</scope>
</reference>
<dbReference type="AlphaFoldDB" id="A0A7R8XAR0"/>
<evidence type="ECO:0000313" key="3">
    <source>
        <dbReference type="Proteomes" id="UP000677054"/>
    </source>
</evidence>
<dbReference type="EMBL" id="CAJPEV010000484">
    <property type="protein sequence ID" value="CAG0885734.1"/>
    <property type="molecule type" value="Genomic_DNA"/>
</dbReference>
<accession>A0A7R8XAR0</accession>
<evidence type="ECO:0000256" key="1">
    <source>
        <dbReference type="SAM" id="SignalP"/>
    </source>
</evidence>
<keyword evidence="1" id="KW-0732">Signal</keyword>
<feature type="signal peptide" evidence="1">
    <location>
        <begin position="1"/>
        <end position="18"/>
    </location>
</feature>
<organism evidence="2">
    <name type="scientific">Darwinula stevensoni</name>
    <dbReference type="NCBI Taxonomy" id="69355"/>
    <lineage>
        <taxon>Eukaryota</taxon>
        <taxon>Metazoa</taxon>
        <taxon>Ecdysozoa</taxon>
        <taxon>Arthropoda</taxon>
        <taxon>Crustacea</taxon>
        <taxon>Oligostraca</taxon>
        <taxon>Ostracoda</taxon>
        <taxon>Podocopa</taxon>
        <taxon>Podocopida</taxon>
        <taxon>Darwinulocopina</taxon>
        <taxon>Darwinuloidea</taxon>
        <taxon>Darwinulidae</taxon>
        <taxon>Darwinula</taxon>
    </lineage>
</organism>
<gene>
    <name evidence="2" type="ORF">DSTB1V02_LOCUS3622</name>
</gene>
<sequence length="72" mass="7847">MRSALHLILSLLPVLVRGQGWNTITSYDDLVAALSDGEHISAVFSTANCDNTDFTGDPVRLSFTIPSIRLSR</sequence>
<evidence type="ECO:0000313" key="2">
    <source>
        <dbReference type="EMBL" id="CAD7243708.1"/>
    </source>
</evidence>
<proteinExistence type="predicted"/>